<dbReference type="SUPFAM" id="SSF102588">
    <property type="entry name" value="LmbE-like"/>
    <property type="match status" value="1"/>
</dbReference>
<dbReference type="InterPro" id="IPR003737">
    <property type="entry name" value="GlcNAc_PI_deacetylase-related"/>
</dbReference>
<dbReference type="RefSeq" id="WP_162199862.1">
    <property type="nucleotide sequence ID" value="NZ_CBXV010000008.1"/>
</dbReference>
<evidence type="ECO:0000313" key="3">
    <source>
        <dbReference type="EMBL" id="CDM66802.1"/>
    </source>
</evidence>
<dbReference type="InterPro" id="IPR029062">
    <property type="entry name" value="Class_I_gatase-like"/>
</dbReference>
<dbReference type="CDD" id="cd03143">
    <property type="entry name" value="A4_beta-galactosidase_middle_domain"/>
    <property type="match status" value="1"/>
</dbReference>
<dbReference type="EMBL" id="CBXV010000008">
    <property type="protein sequence ID" value="CDM66802.1"/>
    <property type="molecule type" value="Genomic_DNA"/>
</dbReference>
<evidence type="ECO:0000313" key="4">
    <source>
        <dbReference type="Proteomes" id="UP000031518"/>
    </source>
</evidence>
<organism evidence="3 4">
    <name type="scientific">Pyrinomonas methylaliphatogenes</name>
    <dbReference type="NCBI Taxonomy" id="454194"/>
    <lineage>
        <taxon>Bacteria</taxon>
        <taxon>Pseudomonadati</taxon>
        <taxon>Acidobacteriota</taxon>
        <taxon>Blastocatellia</taxon>
        <taxon>Blastocatellales</taxon>
        <taxon>Pyrinomonadaceae</taxon>
        <taxon>Pyrinomonas</taxon>
    </lineage>
</organism>
<sequence>MKRVGHFAKGASLRLLSSFCAIAIILASLQVERAQVRSPYDDGAFALGQLLVRLQTTASALHTGAHPDDEDSALIARLARGDGARVAYLALNRGEGGQNIIGPELFETLGVIRTEELLQARRLDGGEQFFTRAFDFGFTKTRAEAAARWGEREILADMVRVIRLFRPLVIIARFTGTPADGHGQHQLAGYLTPLAFRLAADPKAFPEQLAEGLRPWRALKIYVSEGFRRGADPNNRPTLLLDTGRHDELLGRSYFEIAMYGRSQHKSQEMGTLELLGPQTSGVRLLESAAGAGDERSVFDGIDVTIRGIAQLAGIRDARIIERLGVIQDLARRALREFDAMEPRKLIPILAEGLRRTRELRASLRASGESEEAKYEADFLLAQKEAQFSEALWRAAAIRVDALADDETVVAGDRLNVTARVFLSDERAVEIKAIRLRAPAGWRLEEVAPESNALLVASEFEGRETPQHQARFRITVPDGEGPTMPYWLREPRDGDLFRWTSDAPKARPFDAPLVSAEVEAVIGGEPVTITAPVQYRYADPVRGEIRREINVVPMVSVALDPELVIVPTSAQETERRVFVRLSSNASRAVNGRVSLHVPTGWRVEPASAPFALERKGEKGTLVFTVRVPGGARADAYSISAEAEIEGRRFALAEREISYPHIQTHRVYAPAQATFRVFDLKVAPVRVGYIMGSGDRVPEAIRQMGLDVTLLNEDDLAVGDLARFDVIVVGIRASQVRPDFVANNRRLLDYVRQGGTLIVQYQRPDYVERGLAPFPAKMAARVTDENAPVKILVPDHPAFNFPNKITADDWRGWVQERSLYNFTTYDARYVPLLESHDAGEPPQTGGEVYAEIGRGKYVYTSYAWFRQLPAGVPGAYRLFANLLSLAKAPSRVERSRAVKIDSRRFAESQTARVSSSRKLSASAQAGGTR</sequence>
<evidence type="ECO:0000259" key="2">
    <source>
        <dbReference type="Pfam" id="PF10633"/>
    </source>
</evidence>
<reference evidence="3 4" key="2">
    <citation type="submission" date="2015-01" db="EMBL/GenBank/DDBJ databases">
        <title>Complete genome sequence of Pyrinomonas methylaliphatogenes type strain K22T.</title>
        <authorList>
            <person name="Lee K.C.Y."/>
            <person name="Power J.F."/>
            <person name="Dunfield P.F."/>
            <person name="Morgan X.C."/>
            <person name="Huttenhower C."/>
            <person name="Stott M.B."/>
        </authorList>
    </citation>
    <scope>NUCLEOTIDE SEQUENCE [LARGE SCALE GENOMIC DNA]</scope>
    <source>
        <strain evidence="3 4">K22</strain>
    </source>
</reference>
<feature type="region of interest" description="Disordered" evidence="1">
    <location>
        <begin position="907"/>
        <end position="928"/>
    </location>
</feature>
<gene>
    <name evidence="3" type="ORF">PYK22_02840</name>
</gene>
<name>A0A0B6X1C5_9BACT</name>
<feature type="domain" description="Alpha-galactosidase NEW3" evidence="2">
    <location>
        <begin position="586"/>
        <end position="643"/>
    </location>
</feature>
<dbReference type="InterPro" id="IPR024078">
    <property type="entry name" value="LmbE-like_dom_sf"/>
</dbReference>
<keyword evidence="4" id="KW-1185">Reference proteome</keyword>
<dbReference type="Gene3D" id="3.40.50.10320">
    <property type="entry name" value="LmbE-like"/>
    <property type="match status" value="1"/>
</dbReference>
<dbReference type="STRING" id="454194.PYK22_02840"/>
<dbReference type="InterPro" id="IPR018905">
    <property type="entry name" value="A-galactase_NEW3"/>
</dbReference>
<protein>
    <submittedName>
        <fullName evidence="3">Uncharacterized LmbE-like protein</fullName>
    </submittedName>
</protein>
<dbReference type="SUPFAM" id="SSF52317">
    <property type="entry name" value="Class I glutamine amidotransferase-like"/>
    <property type="match status" value="1"/>
</dbReference>
<dbReference type="AlphaFoldDB" id="A0A0B6X1C5"/>
<dbReference type="Proteomes" id="UP000031518">
    <property type="component" value="Unassembled WGS sequence"/>
</dbReference>
<evidence type="ECO:0000256" key="1">
    <source>
        <dbReference type="SAM" id="MobiDB-lite"/>
    </source>
</evidence>
<accession>A0A0B6X1C5</accession>
<proteinExistence type="predicted"/>
<dbReference type="Pfam" id="PF10633">
    <property type="entry name" value="NPCBM_assoc"/>
    <property type="match status" value="1"/>
</dbReference>
<reference evidence="3 4" key="1">
    <citation type="submission" date="2013-12" db="EMBL/GenBank/DDBJ databases">
        <authorList>
            <person name="Stott M."/>
        </authorList>
    </citation>
    <scope>NUCLEOTIDE SEQUENCE [LARGE SCALE GENOMIC DNA]</scope>
    <source>
        <strain evidence="3 4">K22</strain>
    </source>
</reference>
<dbReference type="Pfam" id="PF02585">
    <property type="entry name" value="PIG-L"/>
    <property type="match status" value="1"/>
</dbReference>